<dbReference type="HOGENOM" id="CLU_027494_1_0_5"/>
<dbReference type="Gene3D" id="3.40.190.10">
    <property type="entry name" value="Periplasmic binding protein-like II"/>
    <property type="match status" value="2"/>
</dbReference>
<protein>
    <submittedName>
        <fullName evidence="6">Transglycosylase SLT domain protein</fullName>
    </submittedName>
</protein>
<dbReference type="Pfam" id="PF00497">
    <property type="entry name" value="SBP_bac_3"/>
    <property type="match status" value="1"/>
</dbReference>
<dbReference type="PANTHER" id="PTHR35936">
    <property type="entry name" value="MEMBRANE-BOUND LYTIC MUREIN TRANSGLYCOSYLASE F"/>
    <property type="match status" value="1"/>
</dbReference>
<accession>G2KMP8</accession>
<dbReference type="GO" id="GO:0008933">
    <property type="term" value="F:peptidoglycan lytic transglycosylase activity"/>
    <property type="evidence" value="ECO:0007669"/>
    <property type="project" value="TreeGrafter"/>
</dbReference>
<evidence type="ECO:0000313" key="7">
    <source>
        <dbReference type="Proteomes" id="UP000009286"/>
    </source>
</evidence>
<dbReference type="eggNOG" id="COG4623">
    <property type="taxonomic scope" value="Bacteria"/>
</dbReference>
<sequence>MYRRLLCVLIGLCVMGLCAMAMAHPARAQDDADTTVRQLPVELKPSKGDLDTMVERTVIRVLVPYSRTLYTVDMGKEDGLSVRMVQEFSKYVSQKLNKEGAPPVTVALIATPRERLLSELNAGKGDIALGNITITAKRQKIVNFTHPVAKPFNMILVAHKDAPPLTTLDDLAGKTVYAHDATSYRAALEDLNKRFRKNHLKKVKIEDLPDNLEDEDMLDMVNAGILPYSVIDGWLFDMWRKQLPDVVAYEDPAMVLSAKDEIGWAYRKNNPQLGEFLNGFIDDVLIGQGITNIIAKQIAHRIATLDNPNKAEARQRFQDTVALFRTYGHDYNFDYLMLMAQGYQESRLDQKTISPVGAIGIMQVMPATGKQMNVGDIKVTENNIHAGTKYLDYVMDVYLDDSNLDEQNRALFAFAAYNAGPNRIQKLRDEAKEAGLDPNKWLGNVEHIAAKRVGMEPVNYVRNIYKYYVSYKLIQAQEEDRRRAIRFLSD</sequence>
<organism evidence="6 7">
    <name type="scientific">Micavibrio aeruginosavorus (strain ARL-13)</name>
    <dbReference type="NCBI Taxonomy" id="856793"/>
    <lineage>
        <taxon>Bacteria</taxon>
        <taxon>Pseudomonadati</taxon>
        <taxon>Bdellovibrionota</taxon>
        <taxon>Bdellovibrionia</taxon>
        <taxon>Bdellovibrionales</taxon>
        <taxon>Pseudobdellovibrionaceae</taxon>
        <taxon>Micavibrio</taxon>
    </lineage>
</organism>
<dbReference type="Pfam" id="PF01464">
    <property type="entry name" value="SLT"/>
    <property type="match status" value="1"/>
</dbReference>
<dbReference type="AlphaFoldDB" id="G2KMP8"/>
<gene>
    <name evidence="6" type="ordered locus">MICA_88</name>
</gene>
<evidence type="ECO:0000256" key="1">
    <source>
        <dbReference type="ARBA" id="ARBA00004339"/>
    </source>
</evidence>
<evidence type="ECO:0000256" key="4">
    <source>
        <dbReference type="SAM" id="SignalP"/>
    </source>
</evidence>
<keyword evidence="2 4" id="KW-0732">Signal</keyword>
<dbReference type="InterPro" id="IPR001638">
    <property type="entry name" value="Solute-binding_3/MltF_N"/>
</dbReference>
<feature type="chain" id="PRO_5003432826" evidence="4">
    <location>
        <begin position="24"/>
        <end position="490"/>
    </location>
</feature>
<dbReference type="GO" id="GO:0009253">
    <property type="term" value="P:peptidoglycan catabolic process"/>
    <property type="evidence" value="ECO:0007669"/>
    <property type="project" value="TreeGrafter"/>
</dbReference>
<evidence type="ECO:0000256" key="2">
    <source>
        <dbReference type="ARBA" id="ARBA00022729"/>
    </source>
</evidence>
<dbReference type="SUPFAM" id="SSF53850">
    <property type="entry name" value="Periplasmic binding protein-like II"/>
    <property type="match status" value="1"/>
</dbReference>
<evidence type="ECO:0000259" key="5">
    <source>
        <dbReference type="SMART" id="SM00062"/>
    </source>
</evidence>
<dbReference type="CDD" id="cd01009">
    <property type="entry name" value="PBP2_YfhD_N"/>
    <property type="match status" value="1"/>
</dbReference>
<evidence type="ECO:0000256" key="3">
    <source>
        <dbReference type="ARBA" id="ARBA00023237"/>
    </source>
</evidence>
<keyword evidence="7" id="KW-1185">Reference proteome</keyword>
<dbReference type="GO" id="GO:0009279">
    <property type="term" value="C:cell outer membrane"/>
    <property type="evidence" value="ECO:0007669"/>
    <property type="project" value="UniProtKB-SubCell"/>
</dbReference>
<name>G2KMP8_MICAA</name>
<keyword evidence="3" id="KW-0998">Cell outer membrane</keyword>
<feature type="domain" description="Solute-binding protein family 3/N-terminal" evidence="5">
    <location>
        <begin position="58"/>
        <end position="306"/>
    </location>
</feature>
<dbReference type="Gene3D" id="1.10.530.10">
    <property type="match status" value="1"/>
</dbReference>
<keyword evidence="3" id="KW-0472">Membrane</keyword>
<dbReference type="InterPro" id="IPR023346">
    <property type="entry name" value="Lysozyme-like_dom_sf"/>
</dbReference>
<dbReference type="KEGG" id="mai:MICA_88"/>
<dbReference type="SMART" id="SM00062">
    <property type="entry name" value="PBPb"/>
    <property type="match status" value="1"/>
</dbReference>
<comment type="subcellular location">
    <subcellularLocation>
        <location evidence="1">Cell outer membrane</location>
        <topology evidence="1">Peripheral membrane protein</topology>
    </subcellularLocation>
</comment>
<dbReference type="CDD" id="cd13403">
    <property type="entry name" value="MLTF-like"/>
    <property type="match status" value="1"/>
</dbReference>
<dbReference type="Proteomes" id="UP000009286">
    <property type="component" value="Chromosome"/>
</dbReference>
<dbReference type="SUPFAM" id="SSF53955">
    <property type="entry name" value="Lysozyme-like"/>
    <property type="match status" value="1"/>
</dbReference>
<dbReference type="RefSeq" id="WP_014101658.1">
    <property type="nucleotide sequence ID" value="NC_016026.1"/>
</dbReference>
<feature type="signal peptide" evidence="4">
    <location>
        <begin position="1"/>
        <end position="23"/>
    </location>
</feature>
<dbReference type="PANTHER" id="PTHR35936:SF32">
    <property type="entry name" value="MEMBRANE-BOUND LYTIC MUREIN TRANSGLYCOSYLASE F"/>
    <property type="match status" value="1"/>
</dbReference>
<dbReference type="EMBL" id="CP002382">
    <property type="protein sequence ID" value="AEP08435.1"/>
    <property type="molecule type" value="Genomic_DNA"/>
</dbReference>
<reference evidence="6 7" key="1">
    <citation type="journal article" date="2011" name="BMC Genomics">
        <title>Genomic insights into an obligate epibiotic bacterial predator: Micavibrio aeruginosavorus ARL-13.</title>
        <authorList>
            <person name="Wang Z."/>
            <person name="Kadouri D."/>
            <person name="Wu M."/>
        </authorList>
    </citation>
    <scope>NUCLEOTIDE SEQUENCE [LARGE SCALE GENOMIC DNA]</scope>
    <source>
        <strain evidence="6 7">ARL-13</strain>
    </source>
</reference>
<proteinExistence type="predicted"/>
<evidence type="ECO:0000313" key="6">
    <source>
        <dbReference type="EMBL" id="AEP08435.1"/>
    </source>
</evidence>
<dbReference type="InterPro" id="IPR008258">
    <property type="entry name" value="Transglycosylase_SLT_dom_1"/>
</dbReference>
<dbReference type="STRING" id="856793.MICA_88"/>